<dbReference type="InterPro" id="IPR000516">
    <property type="entry name" value="Ni-dep_Hydgase_cyt-B"/>
</dbReference>
<keyword evidence="4" id="KW-1003">Cell membrane</keyword>
<keyword evidence="8" id="KW-0249">Electron transport</keyword>
<dbReference type="Proteomes" id="UP000036471">
    <property type="component" value="Unassembled WGS sequence"/>
</dbReference>
<evidence type="ECO:0000256" key="6">
    <source>
        <dbReference type="ARBA" id="ARBA00022692"/>
    </source>
</evidence>
<keyword evidence="7" id="KW-0479">Metal-binding</keyword>
<keyword evidence="10" id="KW-0408">Iron</keyword>
<dbReference type="Gene3D" id="1.20.950.20">
    <property type="entry name" value="Transmembrane di-heme cytochromes, Chain C"/>
    <property type="match status" value="1"/>
</dbReference>
<keyword evidence="6 12" id="KW-0812">Transmembrane</keyword>
<dbReference type="InterPro" id="IPR016174">
    <property type="entry name" value="Di-haem_cyt_TM"/>
</dbReference>
<keyword evidence="3" id="KW-0813">Transport</keyword>
<evidence type="ECO:0000313" key="15">
    <source>
        <dbReference type="Proteomes" id="UP000036471"/>
    </source>
</evidence>
<keyword evidence="9 12" id="KW-1133">Transmembrane helix</keyword>
<feature type="transmembrane region" description="Helical" evidence="12">
    <location>
        <begin position="129"/>
        <end position="149"/>
    </location>
</feature>
<feature type="transmembrane region" description="Helical" evidence="12">
    <location>
        <begin position="21"/>
        <end position="39"/>
    </location>
</feature>
<accession>A0ABR5HHN5</accession>
<protein>
    <submittedName>
        <fullName evidence="14">Transmembrane hydrogenase cytochrome b-type subunit</fullName>
    </submittedName>
</protein>
<evidence type="ECO:0000259" key="13">
    <source>
        <dbReference type="Pfam" id="PF01292"/>
    </source>
</evidence>
<evidence type="ECO:0000256" key="1">
    <source>
        <dbReference type="ARBA" id="ARBA00004651"/>
    </source>
</evidence>
<dbReference type="Pfam" id="PF01292">
    <property type="entry name" value="Ni_hydr_CYTB"/>
    <property type="match status" value="1"/>
</dbReference>
<evidence type="ECO:0000256" key="8">
    <source>
        <dbReference type="ARBA" id="ARBA00022982"/>
    </source>
</evidence>
<name>A0ABR5HHN5_9HYPH</name>
<dbReference type="PANTHER" id="PTHR30485:SF1">
    <property type="entry name" value="CYTOCHROME YDHU-RELATED"/>
    <property type="match status" value="1"/>
</dbReference>
<sequence>MRPNPDSAGRRLHPWPVRLMHWTNALAMVVLIGSGWGIYNDSVIIHGIYFPRTLRIGSWAAESLLWHFAAMWLLIANGAAYLAYGIATGRLHERLLPIRLRDVVQTLRDTLKLKLAHEDLTTYNAVQKILYIVAILAGIAQVVSGLAIWKPVQLSGLVTLLGGFQGARLVHFVGMGVLVGFLLVHVALALLVPRTLRAMLTGGPVLRPTPSAAATESAR</sequence>
<evidence type="ECO:0000256" key="3">
    <source>
        <dbReference type="ARBA" id="ARBA00022448"/>
    </source>
</evidence>
<evidence type="ECO:0000256" key="11">
    <source>
        <dbReference type="ARBA" id="ARBA00023136"/>
    </source>
</evidence>
<keyword evidence="11 12" id="KW-0472">Membrane</keyword>
<evidence type="ECO:0000313" key="14">
    <source>
        <dbReference type="EMBL" id="KMO26073.1"/>
    </source>
</evidence>
<dbReference type="EMBL" id="JTHG01000034">
    <property type="protein sequence ID" value="KMO26073.1"/>
    <property type="molecule type" value="Genomic_DNA"/>
</dbReference>
<keyword evidence="15" id="KW-1185">Reference proteome</keyword>
<feature type="transmembrane region" description="Helical" evidence="12">
    <location>
        <begin position="169"/>
        <end position="192"/>
    </location>
</feature>
<comment type="caution">
    <text evidence="14">The sequence shown here is derived from an EMBL/GenBank/DDBJ whole genome shotgun (WGS) entry which is preliminary data.</text>
</comment>
<dbReference type="SUPFAM" id="SSF81342">
    <property type="entry name" value="Transmembrane di-heme cytochromes"/>
    <property type="match status" value="1"/>
</dbReference>
<feature type="domain" description="Cytochrome b561 bacterial/Ni-hydrogenase" evidence="13">
    <location>
        <begin position="13"/>
        <end position="202"/>
    </location>
</feature>
<comment type="subcellular location">
    <subcellularLocation>
        <location evidence="1">Cell membrane</location>
        <topology evidence="1">Multi-pass membrane protein</topology>
    </subcellularLocation>
</comment>
<organism evidence="14 15">
    <name type="scientific">Methylobacterium indicum</name>
    <dbReference type="NCBI Taxonomy" id="1775910"/>
    <lineage>
        <taxon>Bacteria</taxon>
        <taxon>Pseudomonadati</taxon>
        <taxon>Pseudomonadota</taxon>
        <taxon>Alphaproteobacteria</taxon>
        <taxon>Hyphomicrobiales</taxon>
        <taxon>Methylobacteriaceae</taxon>
        <taxon>Methylobacterium</taxon>
    </lineage>
</organism>
<dbReference type="RefSeq" id="WP_048427958.1">
    <property type="nucleotide sequence ID" value="NZ_JTHF01000107.1"/>
</dbReference>
<evidence type="ECO:0000256" key="7">
    <source>
        <dbReference type="ARBA" id="ARBA00022723"/>
    </source>
</evidence>
<dbReference type="InterPro" id="IPR051542">
    <property type="entry name" value="Hydrogenase_cytochrome"/>
</dbReference>
<keyword evidence="5" id="KW-0349">Heme</keyword>
<evidence type="ECO:0000256" key="12">
    <source>
        <dbReference type="SAM" id="Phobius"/>
    </source>
</evidence>
<feature type="transmembrane region" description="Helical" evidence="12">
    <location>
        <begin position="64"/>
        <end position="84"/>
    </location>
</feature>
<reference evidence="14 15" key="1">
    <citation type="submission" date="2014-11" db="EMBL/GenBank/DDBJ databases">
        <title>Comparative genomics of Methylobacterium species.</title>
        <authorList>
            <person name="Chaudhry V."/>
            <person name="Patil P.B."/>
        </authorList>
    </citation>
    <scope>NUCLEOTIDE SEQUENCE [LARGE SCALE GENOMIC DNA]</scope>
    <source>
        <strain evidence="14 15">SE3.6</strain>
    </source>
</reference>
<gene>
    <name evidence="14" type="ORF">QR79_04575</name>
</gene>
<dbReference type="PANTHER" id="PTHR30485">
    <property type="entry name" value="NI/FE-HYDROGENASE 1 B-TYPE CYTOCHROME SUBUNIT"/>
    <property type="match status" value="1"/>
</dbReference>
<evidence type="ECO:0000256" key="5">
    <source>
        <dbReference type="ARBA" id="ARBA00022617"/>
    </source>
</evidence>
<evidence type="ECO:0000256" key="2">
    <source>
        <dbReference type="ARBA" id="ARBA00008622"/>
    </source>
</evidence>
<evidence type="ECO:0000256" key="4">
    <source>
        <dbReference type="ARBA" id="ARBA00022475"/>
    </source>
</evidence>
<evidence type="ECO:0000256" key="9">
    <source>
        <dbReference type="ARBA" id="ARBA00022989"/>
    </source>
</evidence>
<evidence type="ECO:0000256" key="10">
    <source>
        <dbReference type="ARBA" id="ARBA00023004"/>
    </source>
</evidence>
<dbReference type="InterPro" id="IPR011577">
    <property type="entry name" value="Cyt_b561_bac/Ni-Hgenase"/>
</dbReference>
<dbReference type="PRINTS" id="PR00161">
    <property type="entry name" value="NIHGNASECYTB"/>
</dbReference>
<comment type="similarity">
    <text evidence="2">Belongs to the HupC/HyaC/HydC family.</text>
</comment>
<proteinExistence type="inferred from homology"/>